<organism evidence="9 10">
    <name type="scientific">Chloropicon primus</name>
    <dbReference type="NCBI Taxonomy" id="1764295"/>
    <lineage>
        <taxon>Eukaryota</taxon>
        <taxon>Viridiplantae</taxon>
        <taxon>Chlorophyta</taxon>
        <taxon>Chloropicophyceae</taxon>
        <taxon>Chloropicales</taxon>
        <taxon>Chloropicaceae</taxon>
        <taxon>Chloropicon</taxon>
    </lineage>
</organism>
<dbReference type="PROSITE" id="PS50823">
    <property type="entry name" value="KH_TYPE_2"/>
    <property type="match status" value="1"/>
</dbReference>
<dbReference type="STRING" id="1764295.A0A5B8MYD3"/>
<feature type="domain" description="KH type-2" evidence="7">
    <location>
        <begin position="342"/>
        <end position="419"/>
    </location>
</feature>
<dbReference type="PANTHER" id="PTHR42698:SF1">
    <property type="entry name" value="GTPASE ERA, MITOCHONDRIAL"/>
    <property type="match status" value="1"/>
</dbReference>
<feature type="region of interest" description="G3" evidence="6">
    <location>
        <begin position="168"/>
        <end position="171"/>
    </location>
</feature>
<sequence length="421" mass="46143">MVSARVRSWPTLASSSRAWSSGTGGLAVCEEEAGLYRFPGSVHRRGGGGGPAVRHGAGRGCREFTGTWVVGGRWYSTYLSRKLRRSSEAAGEEDGPRGEGEMVVRGLRVSLIGAPNAGKSLLTNVLLGRKVTAVSSKVNTTTSQTFGVLTEAAGGEGAKVETRLMIFDTPGVVDHKHYRNTKQRERVSDAYATAALCDALVFVVDAERQIRKPDPRVERLIIEYRKEVESFSGGREGGEPAAMPKSLLAMNKVDLVRGGDKTDLLELARSLNDLGSFDQVFMVSSLKRTGTDDLLDYLKSISAPLKPGKQGNWSSAMGESESSHNYETFAVELVKEQVYRRLNGEIPYVLRINPVSCKFLRDGSLRIEQDLLVNHIKKKKIVVGKRGQAIGQIGCRARAQLERQLEMKVHLILNVKVKKQE</sequence>
<dbReference type="InterPro" id="IPR005225">
    <property type="entry name" value="Small_GTP-bd"/>
</dbReference>
<feature type="region of interest" description="G1" evidence="6">
    <location>
        <begin position="113"/>
        <end position="120"/>
    </location>
</feature>
<dbReference type="Proteomes" id="UP000316726">
    <property type="component" value="Chromosome 19"/>
</dbReference>
<proteinExistence type="inferred from homology"/>
<dbReference type="Gene3D" id="3.40.50.300">
    <property type="entry name" value="P-loop containing nucleotide triphosphate hydrolases"/>
    <property type="match status" value="1"/>
</dbReference>
<dbReference type="PROSITE" id="PS51713">
    <property type="entry name" value="G_ERA"/>
    <property type="match status" value="1"/>
</dbReference>
<dbReference type="SUPFAM" id="SSF52540">
    <property type="entry name" value="P-loop containing nucleoside triphosphate hydrolases"/>
    <property type="match status" value="1"/>
</dbReference>
<dbReference type="InterPro" id="IPR004044">
    <property type="entry name" value="KH_dom_type_2"/>
</dbReference>
<feature type="region of interest" description="G2" evidence="6">
    <location>
        <begin position="139"/>
        <end position="143"/>
    </location>
</feature>
<evidence type="ECO:0000256" key="2">
    <source>
        <dbReference type="ARBA" id="ARBA00022741"/>
    </source>
</evidence>
<dbReference type="InterPro" id="IPR027417">
    <property type="entry name" value="P-loop_NTPase"/>
</dbReference>
<evidence type="ECO:0000256" key="5">
    <source>
        <dbReference type="PROSITE-ProRule" id="PRU00118"/>
    </source>
</evidence>
<evidence type="ECO:0000256" key="3">
    <source>
        <dbReference type="ARBA" id="ARBA00022884"/>
    </source>
</evidence>
<dbReference type="InterPro" id="IPR009019">
    <property type="entry name" value="KH_sf_prok-type"/>
</dbReference>
<dbReference type="AlphaFoldDB" id="A0A5B8MYD3"/>
<dbReference type="EMBL" id="CP031052">
    <property type="protein sequence ID" value="QDZ25798.1"/>
    <property type="molecule type" value="Genomic_DNA"/>
</dbReference>
<dbReference type="OrthoDB" id="8954335at2759"/>
<evidence type="ECO:0000313" key="9">
    <source>
        <dbReference type="EMBL" id="QDZ25798.1"/>
    </source>
</evidence>
<dbReference type="InterPro" id="IPR005662">
    <property type="entry name" value="GTPase_Era-like"/>
</dbReference>
<feature type="region of interest" description="G4" evidence="6">
    <location>
        <begin position="251"/>
        <end position="254"/>
    </location>
</feature>
<keyword evidence="9" id="KW-0378">Hydrolase</keyword>
<dbReference type="CDD" id="cd22534">
    <property type="entry name" value="KH-II_Era"/>
    <property type="match status" value="1"/>
</dbReference>
<accession>A0A5B8MYD3</accession>
<dbReference type="InterPro" id="IPR030388">
    <property type="entry name" value="G_ERA_dom"/>
</dbReference>
<keyword evidence="4 6" id="KW-0342">GTP-binding</keyword>
<evidence type="ECO:0000313" key="10">
    <source>
        <dbReference type="Proteomes" id="UP000316726"/>
    </source>
</evidence>
<dbReference type="GO" id="GO:0019843">
    <property type="term" value="F:rRNA binding"/>
    <property type="evidence" value="ECO:0007669"/>
    <property type="project" value="TreeGrafter"/>
</dbReference>
<evidence type="ECO:0000256" key="1">
    <source>
        <dbReference type="ARBA" id="ARBA00007921"/>
    </source>
</evidence>
<dbReference type="SUPFAM" id="SSF54814">
    <property type="entry name" value="Prokaryotic type KH domain (KH-domain type II)"/>
    <property type="match status" value="1"/>
</dbReference>
<dbReference type="Pfam" id="PF01926">
    <property type="entry name" value="MMR_HSR1"/>
    <property type="match status" value="1"/>
</dbReference>
<evidence type="ECO:0000256" key="6">
    <source>
        <dbReference type="PROSITE-ProRule" id="PRU01050"/>
    </source>
</evidence>
<feature type="domain" description="Era-type G" evidence="8">
    <location>
        <begin position="105"/>
        <end position="308"/>
    </location>
</feature>
<dbReference type="InterPro" id="IPR006073">
    <property type="entry name" value="GTP-bd"/>
</dbReference>
<dbReference type="CDD" id="cd04163">
    <property type="entry name" value="Era"/>
    <property type="match status" value="1"/>
</dbReference>
<protein>
    <submittedName>
        <fullName evidence="9">P-loop-containing nucleoside triphosphate hydrolase</fullName>
    </submittedName>
</protein>
<dbReference type="NCBIfam" id="TIGR00231">
    <property type="entry name" value="small_GTP"/>
    <property type="match status" value="1"/>
</dbReference>
<dbReference type="GO" id="GO:0043024">
    <property type="term" value="F:ribosomal small subunit binding"/>
    <property type="evidence" value="ECO:0007669"/>
    <property type="project" value="TreeGrafter"/>
</dbReference>
<dbReference type="InterPro" id="IPR015946">
    <property type="entry name" value="KH_dom-like_a/b"/>
</dbReference>
<name>A0A5B8MYD3_9CHLO</name>
<dbReference type="GO" id="GO:0016787">
    <property type="term" value="F:hydrolase activity"/>
    <property type="evidence" value="ECO:0007669"/>
    <property type="project" value="UniProtKB-KW"/>
</dbReference>
<keyword evidence="10" id="KW-1185">Reference proteome</keyword>
<keyword evidence="2 6" id="KW-0547">Nucleotide-binding</keyword>
<dbReference type="GO" id="GO:0005525">
    <property type="term" value="F:GTP binding"/>
    <property type="evidence" value="ECO:0007669"/>
    <property type="project" value="UniProtKB-UniRule"/>
</dbReference>
<feature type="region of interest" description="G5" evidence="6">
    <location>
        <begin position="283"/>
        <end position="285"/>
    </location>
</feature>
<evidence type="ECO:0000259" key="8">
    <source>
        <dbReference type="PROSITE" id="PS51713"/>
    </source>
</evidence>
<dbReference type="GO" id="GO:0000028">
    <property type="term" value="P:ribosomal small subunit assembly"/>
    <property type="evidence" value="ECO:0007669"/>
    <property type="project" value="TreeGrafter"/>
</dbReference>
<reference evidence="9 10" key="1">
    <citation type="submission" date="2018-07" db="EMBL/GenBank/DDBJ databases">
        <title>The complete nuclear genome of the prasinophyte Chloropicon primus (CCMP1205).</title>
        <authorList>
            <person name="Pombert J.-F."/>
            <person name="Otis C."/>
            <person name="Turmel M."/>
            <person name="Lemieux C."/>
        </authorList>
    </citation>
    <scope>NUCLEOTIDE SEQUENCE [LARGE SCALE GENOMIC DNA]</scope>
    <source>
        <strain evidence="9 10">CCMP1205</strain>
    </source>
</reference>
<dbReference type="PANTHER" id="PTHR42698">
    <property type="entry name" value="GTPASE ERA"/>
    <property type="match status" value="1"/>
</dbReference>
<evidence type="ECO:0000259" key="7">
    <source>
        <dbReference type="PROSITE" id="PS50823"/>
    </source>
</evidence>
<comment type="similarity">
    <text evidence="1 6">Belongs to the TRAFAC class TrmE-Era-EngA-EngB-Septin-like GTPase superfamily. Era GTPase family.</text>
</comment>
<dbReference type="Gene3D" id="3.30.300.20">
    <property type="match status" value="1"/>
</dbReference>
<keyword evidence="3 5" id="KW-0694">RNA-binding</keyword>
<gene>
    <name evidence="9" type="ORF">A3770_19p83160</name>
</gene>
<dbReference type="Pfam" id="PF07650">
    <property type="entry name" value="KH_2"/>
    <property type="match status" value="1"/>
</dbReference>
<evidence type="ECO:0000256" key="4">
    <source>
        <dbReference type="ARBA" id="ARBA00023134"/>
    </source>
</evidence>